<dbReference type="STRING" id="662367.SAMN05216167_11644"/>
<keyword evidence="1" id="KW-0732">Signal</keyword>
<feature type="chain" id="PRO_5011475521" evidence="1">
    <location>
        <begin position="25"/>
        <end position="237"/>
    </location>
</feature>
<dbReference type="OrthoDB" id="6385145at2"/>
<dbReference type="AlphaFoldDB" id="A0A1I2BY14"/>
<protein>
    <submittedName>
        <fullName evidence="2">Gluconate 2-dehydrogenase subunit 3</fullName>
    </submittedName>
</protein>
<evidence type="ECO:0000313" key="2">
    <source>
        <dbReference type="EMBL" id="SFE61021.1"/>
    </source>
</evidence>
<sequence>MKRREAILQVALTMGSALSAPTMASILEGYQPHRVGKRMPSTFALRADQTALLDEITEVIMPATSTPGAKAANVASTIQLILKDCYKSAQQEHFRKGLDAVDAESKKTYSKSFVDLSIEQKTAILKQFEQMAKTEAKEHPKRQEKLAKDPETNLGAFAPAGSDQTEAKLVDAETGVVAKDAEKNAPLTPFFKLVKELTILGYFSSEIGCTQALAYVPIPGRYEGVVKLKDGQKAWAT</sequence>
<dbReference type="RefSeq" id="WP_093832131.1">
    <property type="nucleotide sequence ID" value="NZ_FOLQ01000016.1"/>
</dbReference>
<dbReference type="EMBL" id="FOLQ01000016">
    <property type="protein sequence ID" value="SFE61021.1"/>
    <property type="molecule type" value="Genomic_DNA"/>
</dbReference>
<proteinExistence type="predicted"/>
<name>A0A1I2BY14_9BACT</name>
<feature type="signal peptide" evidence="1">
    <location>
        <begin position="1"/>
        <end position="24"/>
    </location>
</feature>
<dbReference type="InterPro" id="IPR027056">
    <property type="entry name" value="Gluconate_2DH_su3"/>
</dbReference>
<evidence type="ECO:0000313" key="3">
    <source>
        <dbReference type="Proteomes" id="UP000198598"/>
    </source>
</evidence>
<keyword evidence="3" id="KW-1185">Reference proteome</keyword>
<dbReference type="Pfam" id="PF13618">
    <property type="entry name" value="Gluconate_2-dh3"/>
    <property type="match status" value="1"/>
</dbReference>
<reference evidence="2 3" key="1">
    <citation type="submission" date="2016-10" db="EMBL/GenBank/DDBJ databases">
        <authorList>
            <person name="de Groot N.N."/>
        </authorList>
    </citation>
    <scope>NUCLEOTIDE SEQUENCE [LARGE SCALE GENOMIC DNA]</scope>
    <source>
        <strain evidence="2 3">DSM 26130</strain>
    </source>
</reference>
<evidence type="ECO:0000256" key="1">
    <source>
        <dbReference type="SAM" id="SignalP"/>
    </source>
</evidence>
<organism evidence="2 3">
    <name type="scientific">Spirosoma endophyticum</name>
    <dbReference type="NCBI Taxonomy" id="662367"/>
    <lineage>
        <taxon>Bacteria</taxon>
        <taxon>Pseudomonadati</taxon>
        <taxon>Bacteroidota</taxon>
        <taxon>Cytophagia</taxon>
        <taxon>Cytophagales</taxon>
        <taxon>Cytophagaceae</taxon>
        <taxon>Spirosoma</taxon>
    </lineage>
</organism>
<accession>A0A1I2BY14</accession>
<gene>
    <name evidence="2" type="ORF">SAMN05216167_11644</name>
</gene>
<dbReference type="Proteomes" id="UP000198598">
    <property type="component" value="Unassembled WGS sequence"/>
</dbReference>